<name>A0A0A9BZY5_ARUDO</name>
<evidence type="ECO:0000313" key="2">
    <source>
        <dbReference type="EMBL" id="JAD69584.1"/>
    </source>
</evidence>
<feature type="region of interest" description="Disordered" evidence="1">
    <location>
        <begin position="1"/>
        <end position="36"/>
    </location>
</feature>
<reference evidence="2" key="1">
    <citation type="submission" date="2014-09" db="EMBL/GenBank/DDBJ databases">
        <authorList>
            <person name="Magalhaes I.L.F."/>
            <person name="Oliveira U."/>
            <person name="Santos F.R."/>
            <person name="Vidigal T.H.D.A."/>
            <person name="Brescovit A.D."/>
            <person name="Santos A.J."/>
        </authorList>
    </citation>
    <scope>NUCLEOTIDE SEQUENCE</scope>
    <source>
        <tissue evidence="2">Shoot tissue taken approximately 20 cm above the soil surface</tissue>
    </source>
</reference>
<organism evidence="2">
    <name type="scientific">Arundo donax</name>
    <name type="common">Giant reed</name>
    <name type="synonym">Donax arundinaceus</name>
    <dbReference type="NCBI Taxonomy" id="35708"/>
    <lineage>
        <taxon>Eukaryota</taxon>
        <taxon>Viridiplantae</taxon>
        <taxon>Streptophyta</taxon>
        <taxon>Embryophyta</taxon>
        <taxon>Tracheophyta</taxon>
        <taxon>Spermatophyta</taxon>
        <taxon>Magnoliopsida</taxon>
        <taxon>Liliopsida</taxon>
        <taxon>Poales</taxon>
        <taxon>Poaceae</taxon>
        <taxon>PACMAD clade</taxon>
        <taxon>Arundinoideae</taxon>
        <taxon>Arundineae</taxon>
        <taxon>Arundo</taxon>
    </lineage>
</organism>
<sequence length="36" mass="4157">MVCHGRGPKDLGPSQEQQAMVQSPLYPRLHQLNRRQ</sequence>
<proteinExistence type="predicted"/>
<accession>A0A0A9BZY5</accession>
<reference evidence="2" key="2">
    <citation type="journal article" date="2015" name="Data Brief">
        <title>Shoot transcriptome of the giant reed, Arundo donax.</title>
        <authorList>
            <person name="Barrero R.A."/>
            <person name="Guerrero F.D."/>
            <person name="Moolhuijzen P."/>
            <person name="Goolsby J.A."/>
            <person name="Tidwell J."/>
            <person name="Bellgard S.E."/>
            <person name="Bellgard M.I."/>
        </authorList>
    </citation>
    <scope>NUCLEOTIDE SEQUENCE</scope>
    <source>
        <tissue evidence="2">Shoot tissue taken approximately 20 cm above the soil surface</tissue>
    </source>
</reference>
<evidence type="ECO:0000256" key="1">
    <source>
        <dbReference type="SAM" id="MobiDB-lite"/>
    </source>
</evidence>
<dbReference type="AlphaFoldDB" id="A0A0A9BZY5"/>
<protein>
    <submittedName>
        <fullName evidence="2">Uncharacterized protein</fullName>
    </submittedName>
</protein>
<dbReference type="EMBL" id="GBRH01228311">
    <property type="protein sequence ID" value="JAD69584.1"/>
    <property type="molecule type" value="Transcribed_RNA"/>
</dbReference>